<dbReference type="InterPro" id="IPR036084">
    <property type="entry name" value="Ser_inhib-like_sf"/>
</dbReference>
<evidence type="ECO:0000256" key="2">
    <source>
        <dbReference type="ARBA" id="ARBA00022690"/>
    </source>
</evidence>
<dbReference type="FunFam" id="2.10.25.10:FF:000055">
    <property type="entry name" value="alpha-tectorin isoform X1"/>
    <property type="match status" value="1"/>
</dbReference>
<comment type="caution">
    <text evidence="7">The sequence shown here is derived from an EMBL/GenBank/DDBJ whole genome shotgun (WGS) entry which is preliminary data.</text>
</comment>
<feature type="compositionally biased region" description="Basic and acidic residues" evidence="4">
    <location>
        <begin position="99"/>
        <end position="111"/>
    </location>
</feature>
<feature type="signal peptide" evidence="5">
    <location>
        <begin position="1"/>
        <end position="16"/>
    </location>
</feature>
<dbReference type="PANTHER" id="PTHR23259:SF70">
    <property type="entry name" value="ACCESSORY GLAND PROTEIN ACP62F-RELATED"/>
    <property type="match status" value="1"/>
</dbReference>
<dbReference type="SUPFAM" id="SSF57567">
    <property type="entry name" value="Serine protease inhibitors"/>
    <property type="match status" value="2"/>
</dbReference>
<dbReference type="PANTHER" id="PTHR23259">
    <property type="entry name" value="RIDDLE"/>
    <property type="match status" value="1"/>
</dbReference>
<feature type="chain" id="PRO_5035754200" evidence="5">
    <location>
        <begin position="17"/>
        <end position="303"/>
    </location>
</feature>
<comment type="similarity">
    <text evidence="1">Belongs to the serine protease inhibitor-like (TIL domain-containing) family.</text>
</comment>
<accession>A0A8T0EGR0</accession>
<keyword evidence="5" id="KW-0732">Signal</keyword>
<reference evidence="7" key="2">
    <citation type="submission" date="2020-06" db="EMBL/GenBank/DDBJ databases">
        <authorList>
            <person name="Sheffer M."/>
        </authorList>
    </citation>
    <scope>NUCLEOTIDE SEQUENCE</scope>
</reference>
<proteinExistence type="inferred from homology"/>
<protein>
    <submittedName>
        <fullName evidence="7">Venom serine protease inhibitor like protein</fullName>
    </submittedName>
</protein>
<evidence type="ECO:0000256" key="1">
    <source>
        <dbReference type="ARBA" id="ARBA00007611"/>
    </source>
</evidence>
<dbReference type="GO" id="GO:0030414">
    <property type="term" value="F:peptidase inhibitor activity"/>
    <property type="evidence" value="ECO:0007669"/>
    <property type="project" value="UniProtKB-KW"/>
</dbReference>
<dbReference type="Gene3D" id="2.10.25.10">
    <property type="entry name" value="Laminin"/>
    <property type="match status" value="2"/>
</dbReference>
<sequence>MAANSLLLFLLTTGLTTPPDESVTTESNFGLNTIYTEEDAARWYGQTRWPDHGQGPEDISVRWRQEPRYTTENPYGQFPDTPVTEESDDKTYRPYDWPRVTEEPEEERERTTLIPLATEEPESETEQSEMRQKRGSFACPQNEHYKRCGSPCPQTCFETPPCPSNCCLEGCFCNKDLVRSPFGNCIKPEDCPLDTKDEKDKCPPREHFTKCHKNCEKTCANYNKRHPCPKSCKKGCVCDGGLVRNREGKCVPRDQCPKKMMADEDDSHGCPYEYTCDVYCVTQGKISGFCEGNVCKCRGKERD</sequence>
<dbReference type="EMBL" id="JABXBU010002227">
    <property type="protein sequence ID" value="KAF8773173.1"/>
    <property type="molecule type" value="Genomic_DNA"/>
</dbReference>
<dbReference type="AlphaFoldDB" id="A0A8T0EGR0"/>
<dbReference type="CDD" id="cd19941">
    <property type="entry name" value="TIL"/>
    <property type="match status" value="2"/>
</dbReference>
<dbReference type="Proteomes" id="UP000807504">
    <property type="component" value="Unassembled WGS sequence"/>
</dbReference>
<evidence type="ECO:0000313" key="8">
    <source>
        <dbReference type="Proteomes" id="UP000807504"/>
    </source>
</evidence>
<evidence type="ECO:0000256" key="3">
    <source>
        <dbReference type="ARBA" id="ARBA00023157"/>
    </source>
</evidence>
<dbReference type="Pfam" id="PF01826">
    <property type="entry name" value="TIL"/>
    <property type="match status" value="2"/>
</dbReference>
<dbReference type="InterPro" id="IPR051368">
    <property type="entry name" value="SerProtInhib-TIL_Domain"/>
</dbReference>
<keyword evidence="2" id="KW-0646">Protease inhibitor</keyword>
<evidence type="ECO:0000259" key="6">
    <source>
        <dbReference type="Pfam" id="PF01826"/>
    </source>
</evidence>
<evidence type="ECO:0000256" key="5">
    <source>
        <dbReference type="SAM" id="SignalP"/>
    </source>
</evidence>
<feature type="domain" description="TIL" evidence="6">
    <location>
        <begin position="139"/>
        <end position="191"/>
    </location>
</feature>
<feature type="region of interest" description="Disordered" evidence="4">
    <location>
        <begin position="70"/>
        <end position="111"/>
    </location>
</feature>
<evidence type="ECO:0000313" key="7">
    <source>
        <dbReference type="EMBL" id="KAF8773173.1"/>
    </source>
</evidence>
<name>A0A8T0EGR0_ARGBR</name>
<keyword evidence="8" id="KW-1185">Reference proteome</keyword>
<reference evidence="7" key="1">
    <citation type="journal article" date="2020" name="bioRxiv">
        <title>Chromosome-level reference genome of the European wasp spider Argiope bruennichi: a resource for studies on range expansion and evolutionary adaptation.</title>
        <authorList>
            <person name="Sheffer M.M."/>
            <person name="Hoppe A."/>
            <person name="Krehenwinkel H."/>
            <person name="Uhl G."/>
            <person name="Kuss A.W."/>
            <person name="Jensen L."/>
            <person name="Jensen C."/>
            <person name="Gillespie R.G."/>
            <person name="Hoff K.J."/>
            <person name="Prost S."/>
        </authorList>
    </citation>
    <scope>NUCLEOTIDE SEQUENCE</scope>
</reference>
<feature type="domain" description="TIL" evidence="6">
    <location>
        <begin position="202"/>
        <end position="256"/>
    </location>
</feature>
<gene>
    <name evidence="7" type="ORF">HNY73_015856</name>
</gene>
<dbReference type="InterPro" id="IPR002919">
    <property type="entry name" value="TIL_dom"/>
</dbReference>
<organism evidence="7 8">
    <name type="scientific">Argiope bruennichi</name>
    <name type="common">Wasp spider</name>
    <name type="synonym">Aranea bruennichi</name>
    <dbReference type="NCBI Taxonomy" id="94029"/>
    <lineage>
        <taxon>Eukaryota</taxon>
        <taxon>Metazoa</taxon>
        <taxon>Ecdysozoa</taxon>
        <taxon>Arthropoda</taxon>
        <taxon>Chelicerata</taxon>
        <taxon>Arachnida</taxon>
        <taxon>Araneae</taxon>
        <taxon>Araneomorphae</taxon>
        <taxon>Entelegynae</taxon>
        <taxon>Araneoidea</taxon>
        <taxon>Araneidae</taxon>
        <taxon>Argiope</taxon>
    </lineage>
</organism>
<evidence type="ECO:0000256" key="4">
    <source>
        <dbReference type="SAM" id="MobiDB-lite"/>
    </source>
</evidence>
<keyword evidence="3" id="KW-1015">Disulfide bond</keyword>